<dbReference type="PROSITE" id="PS50262">
    <property type="entry name" value="G_PROTEIN_RECEP_F1_2"/>
    <property type="match status" value="1"/>
</dbReference>
<dbReference type="Pfam" id="PF00001">
    <property type="entry name" value="7tm_1"/>
    <property type="match status" value="1"/>
</dbReference>
<feature type="transmembrane region" description="Helical" evidence="11">
    <location>
        <begin position="12"/>
        <end position="32"/>
    </location>
</feature>
<evidence type="ECO:0000256" key="7">
    <source>
        <dbReference type="ARBA" id="ARBA00023170"/>
    </source>
</evidence>
<dbReference type="InterPro" id="IPR000611">
    <property type="entry name" value="NPY_rcpt"/>
</dbReference>
<evidence type="ECO:0000313" key="14">
    <source>
        <dbReference type="RefSeq" id="XP_022084369.1"/>
    </source>
</evidence>
<dbReference type="SMART" id="SM01381">
    <property type="entry name" value="7TM_GPCR_Srsx"/>
    <property type="match status" value="1"/>
</dbReference>
<dbReference type="GeneID" id="110975840"/>
<evidence type="ECO:0000256" key="2">
    <source>
        <dbReference type="ARBA" id="ARBA00010663"/>
    </source>
</evidence>
<comment type="similarity">
    <text evidence="2 9">Belongs to the G-protein coupled receptor 1 family.</text>
</comment>
<evidence type="ECO:0000256" key="10">
    <source>
        <dbReference type="SAM" id="MobiDB-lite"/>
    </source>
</evidence>
<dbReference type="Proteomes" id="UP000694845">
    <property type="component" value="Unplaced"/>
</dbReference>
<feature type="transmembrane region" description="Helical" evidence="11">
    <location>
        <begin position="223"/>
        <end position="241"/>
    </location>
</feature>
<evidence type="ECO:0000256" key="9">
    <source>
        <dbReference type="RuleBase" id="RU000688"/>
    </source>
</evidence>
<accession>A0A8B7XU40</accession>
<dbReference type="InterPro" id="IPR000276">
    <property type="entry name" value="GPCR_Rhodpsn"/>
</dbReference>
<dbReference type="SUPFAM" id="SSF81321">
    <property type="entry name" value="Family A G protein-coupled receptor-like"/>
    <property type="match status" value="1"/>
</dbReference>
<evidence type="ECO:0000256" key="5">
    <source>
        <dbReference type="ARBA" id="ARBA00023040"/>
    </source>
</evidence>
<dbReference type="OrthoDB" id="10042731at2759"/>
<evidence type="ECO:0000256" key="11">
    <source>
        <dbReference type="SAM" id="Phobius"/>
    </source>
</evidence>
<evidence type="ECO:0000256" key="8">
    <source>
        <dbReference type="ARBA" id="ARBA00023224"/>
    </source>
</evidence>
<feature type="transmembrane region" description="Helical" evidence="11">
    <location>
        <begin position="44"/>
        <end position="66"/>
    </location>
</feature>
<dbReference type="AlphaFoldDB" id="A0A8B7XU40"/>
<keyword evidence="13" id="KW-1185">Reference proteome</keyword>
<evidence type="ECO:0000256" key="3">
    <source>
        <dbReference type="ARBA" id="ARBA00022692"/>
    </source>
</evidence>
<reference evidence="14" key="1">
    <citation type="submission" date="2025-08" db="UniProtKB">
        <authorList>
            <consortium name="RefSeq"/>
        </authorList>
    </citation>
    <scope>IDENTIFICATION</scope>
</reference>
<feature type="domain" description="G-protein coupled receptors family 1 profile" evidence="12">
    <location>
        <begin position="23"/>
        <end position="280"/>
    </location>
</feature>
<gene>
    <name evidence="14" type="primary">LOC110975840</name>
</gene>
<feature type="transmembrane region" description="Helical" evidence="11">
    <location>
        <begin position="261"/>
        <end position="282"/>
    </location>
</feature>
<dbReference type="GO" id="GO:0016020">
    <property type="term" value="C:membrane"/>
    <property type="evidence" value="ECO:0007669"/>
    <property type="project" value="UniProtKB-SubCell"/>
</dbReference>
<protein>
    <submittedName>
        <fullName evidence="14">Histamine H2 receptor-like</fullName>
    </submittedName>
</protein>
<feature type="transmembrane region" description="Helical" evidence="11">
    <location>
        <begin position="125"/>
        <end position="147"/>
    </location>
</feature>
<keyword evidence="7 9" id="KW-0675">Receptor</keyword>
<proteinExistence type="inferred from homology"/>
<dbReference type="PRINTS" id="PR01012">
    <property type="entry name" value="NRPEPTIDEYR"/>
</dbReference>
<dbReference type="InterPro" id="IPR017452">
    <property type="entry name" value="GPCR_Rhodpsn_7TM"/>
</dbReference>
<evidence type="ECO:0000259" key="12">
    <source>
        <dbReference type="PROSITE" id="PS50262"/>
    </source>
</evidence>
<dbReference type="PANTHER" id="PTHR45698:SF1">
    <property type="entry name" value="TRACE AMINE-ASSOCIATED RECEPTOR 13C-LIKE"/>
    <property type="match status" value="1"/>
</dbReference>
<evidence type="ECO:0000313" key="13">
    <source>
        <dbReference type="Proteomes" id="UP000694845"/>
    </source>
</evidence>
<keyword evidence="5 9" id="KW-0297">G-protein coupled receptor</keyword>
<keyword evidence="8 9" id="KW-0807">Transducer</keyword>
<dbReference type="PRINTS" id="PR00237">
    <property type="entry name" value="GPCRRHODOPSN"/>
</dbReference>
<feature type="transmembrane region" description="Helical" evidence="11">
    <location>
        <begin position="86"/>
        <end position="104"/>
    </location>
</feature>
<dbReference type="CDD" id="cd00637">
    <property type="entry name" value="7tm_classA_rhodopsin-like"/>
    <property type="match status" value="1"/>
</dbReference>
<keyword evidence="6 11" id="KW-0472">Membrane</keyword>
<feature type="region of interest" description="Disordered" evidence="10">
    <location>
        <begin position="338"/>
        <end position="384"/>
    </location>
</feature>
<evidence type="ECO:0000256" key="6">
    <source>
        <dbReference type="ARBA" id="ARBA00023136"/>
    </source>
</evidence>
<keyword evidence="4 11" id="KW-1133">Transmembrane helix</keyword>
<evidence type="ECO:0000256" key="4">
    <source>
        <dbReference type="ARBA" id="ARBA00022989"/>
    </source>
</evidence>
<dbReference type="OMA" id="AWRCILV"/>
<feature type="transmembrane region" description="Helical" evidence="11">
    <location>
        <begin position="167"/>
        <end position="190"/>
    </location>
</feature>
<evidence type="ECO:0000256" key="1">
    <source>
        <dbReference type="ARBA" id="ARBA00004141"/>
    </source>
</evidence>
<dbReference type="GO" id="GO:0004983">
    <property type="term" value="F:neuropeptide Y receptor activity"/>
    <property type="evidence" value="ECO:0007669"/>
    <property type="project" value="InterPro"/>
</dbReference>
<dbReference type="PANTHER" id="PTHR45698">
    <property type="entry name" value="TRACE AMINE-ASSOCIATED RECEPTOR 19N-RELATED"/>
    <property type="match status" value="1"/>
</dbReference>
<organism evidence="13 14">
    <name type="scientific">Acanthaster planci</name>
    <name type="common">Crown-of-thorns starfish</name>
    <dbReference type="NCBI Taxonomy" id="133434"/>
    <lineage>
        <taxon>Eukaryota</taxon>
        <taxon>Metazoa</taxon>
        <taxon>Echinodermata</taxon>
        <taxon>Eleutherozoa</taxon>
        <taxon>Asterozoa</taxon>
        <taxon>Asteroidea</taxon>
        <taxon>Valvatacea</taxon>
        <taxon>Valvatida</taxon>
        <taxon>Acanthasteridae</taxon>
        <taxon>Acanthaster</taxon>
    </lineage>
</organism>
<dbReference type="PROSITE" id="PS00237">
    <property type="entry name" value="G_PROTEIN_RECEP_F1_1"/>
    <property type="match status" value="1"/>
</dbReference>
<dbReference type="Gene3D" id="1.20.1070.10">
    <property type="entry name" value="Rhodopsin 7-helix transmembrane proteins"/>
    <property type="match status" value="1"/>
</dbReference>
<keyword evidence="3 9" id="KW-0812">Transmembrane</keyword>
<dbReference type="RefSeq" id="XP_022084369.1">
    <property type="nucleotide sequence ID" value="XM_022228677.1"/>
</dbReference>
<sequence>MQSPASPQFFAWRCILVFFALCGNTLVIVVFVRVRRLRTMTNYFIISLAFADLITAITVIPSFFPADWLPDDARGIVYCRLIASDVFMWTALKASVFNLIAVTLERYLAVVYPLRHRRLFSPTKAKISVALTWIVAVLINLFAPLVLDVEGGKCAVVWHSEALRISVGVSVFLVTYLIPVLVMLVTYIRILAKLRTQTRVASQTAHRAHSQNRLVAYHAARRGVVETLFVVVLAFAVCWTPDQIMFLAQNAGHFDYEGSAIYPYFLLLALTNSCVNPVIYSIKNRSFRKSIKLAFRRKHRVGQDLSRNRRDVALQVVNGAESEKLTCTDYAAVAADTTSQVHQDGPGRTGQPVQVQPVPQAPQPQGDKPPDHSTPRDPRPSTQD</sequence>
<feature type="compositionally biased region" description="Basic and acidic residues" evidence="10">
    <location>
        <begin position="368"/>
        <end position="384"/>
    </location>
</feature>
<comment type="subcellular location">
    <subcellularLocation>
        <location evidence="1">Membrane</location>
        <topology evidence="1">Multi-pass membrane protein</topology>
    </subcellularLocation>
</comment>
<name>A0A8B7XU40_ACAPL</name>
<dbReference type="KEGG" id="aplc:110975840"/>